<feature type="region of interest" description="Disordered" evidence="8">
    <location>
        <begin position="77"/>
        <end position="186"/>
    </location>
</feature>
<evidence type="ECO:0000256" key="1">
    <source>
        <dbReference type="ARBA" id="ARBA00022741"/>
    </source>
</evidence>
<dbReference type="InterPro" id="IPR014014">
    <property type="entry name" value="RNA_helicase_DEAD_Q_motif"/>
</dbReference>
<name>A0AAP0PL11_9MAGN</name>
<dbReference type="InterPro" id="IPR027417">
    <property type="entry name" value="P-loop_NTPase"/>
</dbReference>
<dbReference type="SMART" id="SM00490">
    <property type="entry name" value="HELICc"/>
    <property type="match status" value="1"/>
</dbReference>
<feature type="domain" description="Helicase C-terminal" evidence="10">
    <location>
        <begin position="678"/>
        <end position="828"/>
    </location>
</feature>
<dbReference type="GO" id="GO:0003724">
    <property type="term" value="F:RNA helicase activity"/>
    <property type="evidence" value="ECO:0007669"/>
    <property type="project" value="UniProtKB-EC"/>
</dbReference>
<dbReference type="AlphaFoldDB" id="A0AAP0PL11"/>
<dbReference type="Proteomes" id="UP001417504">
    <property type="component" value="Unassembled WGS sequence"/>
</dbReference>
<feature type="domain" description="DEAD-box RNA helicase Q" evidence="11">
    <location>
        <begin position="421"/>
        <end position="449"/>
    </location>
</feature>
<keyword evidence="13" id="KW-1185">Reference proteome</keyword>
<dbReference type="Gene3D" id="3.40.50.300">
    <property type="entry name" value="P-loop containing nucleotide triphosphate hydrolases"/>
    <property type="match status" value="2"/>
</dbReference>
<dbReference type="InterPro" id="IPR011545">
    <property type="entry name" value="DEAD/DEAH_box_helicase_dom"/>
</dbReference>
<keyword evidence="3 7" id="KW-0347">Helicase</keyword>
<dbReference type="GO" id="GO:0003723">
    <property type="term" value="F:RNA binding"/>
    <property type="evidence" value="ECO:0007669"/>
    <property type="project" value="UniProtKB-UniRule"/>
</dbReference>
<dbReference type="PROSITE" id="PS51195">
    <property type="entry name" value="Q_MOTIF"/>
    <property type="match status" value="1"/>
</dbReference>
<comment type="domain">
    <text evidence="7">The Q motif is unique to and characteristic of the DEAD box family of RNA helicases and controls ATP binding and hydrolysis.</text>
</comment>
<accession>A0AAP0PL11</accession>
<evidence type="ECO:0000313" key="12">
    <source>
        <dbReference type="EMBL" id="KAK9145405.1"/>
    </source>
</evidence>
<keyword evidence="4 7" id="KW-0067">ATP-binding</keyword>
<keyword evidence="2 7" id="KW-0378">Hydrolase</keyword>
<keyword evidence="5 7" id="KW-0694">RNA-binding</keyword>
<feature type="compositionally biased region" description="Acidic residues" evidence="8">
    <location>
        <begin position="297"/>
        <end position="306"/>
    </location>
</feature>
<evidence type="ECO:0000256" key="8">
    <source>
        <dbReference type="SAM" id="MobiDB-lite"/>
    </source>
</evidence>
<evidence type="ECO:0000259" key="10">
    <source>
        <dbReference type="PROSITE" id="PS51194"/>
    </source>
</evidence>
<dbReference type="EC" id="3.6.4.13" evidence="7"/>
<evidence type="ECO:0000256" key="6">
    <source>
        <dbReference type="PROSITE-ProRule" id="PRU00552"/>
    </source>
</evidence>
<evidence type="ECO:0000259" key="11">
    <source>
        <dbReference type="PROSITE" id="PS51195"/>
    </source>
</evidence>
<gene>
    <name evidence="12" type="ORF">Sjap_005308</name>
</gene>
<comment type="similarity">
    <text evidence="7">Belongs to the DEAD box helicase family.</text>
</comment>
<organism evidence="12 13">
    <name type="scientific">Stephania japonica</name>
    <dbReference type="NCBI Taxonomy" id="461633"/>
    <lineage>
        <taxon>Eukaryota</taxon>
        <taxon>Viridiplantae</taxon>
        <taxon>Streptophyta</taxon>
        <taxon>Embryophyta</taxon>
        <taxon>Tracheophyta</taxon>
        <taxon>Spermatophyta</taxon>
        <taxon>Magnoliopsida</taxon>
        <taxon>Ranunculales</taxon>
        <taxon>Menispermaceae</taxon>
        <taxon>Menispermoideae</taxon>
        <taxon>Cissampelideae</taxon>
        <taxon>Stephania</taxon>
    </lineage>
</organism>
<reference evidence="12 13" key="1">
    <citation type="submission" date="2024-01" db="EMBL/GenBank/DDBJ databases">
        <title>Genome assemblies of Stephania.</title>
        <authorList>
            <person name="Yang L."/>
        </authorList>
    </citation>
    <scope>NUCLEOTIDE SEQUENCE [LARGE SCALE GENOMIC DNA]</scope>
    <source>
        <strain evidence="12">QJT</strain>
        <tissue evidence="12">Leaf</tissue>
    </source>
</reference>
<feature type="compositionally biased region" description="Basic and acidic residues" evidence="8">
    <location>
        <begin position="123"/>
        <end position="179"/>
    </location>
</feature>
<feature type="short sequence motif" description="Q motif" evidence="6">
    <location>
        <begin position="421"/>
        <end position="449"/>
    </location>
</feature>
<feature type="compositionally biased region" description="Acidic residues" evidence="8">
    <location>
        <begin position="373"/>
        <end position="386"/>
    </location>
</feature>
<evidence type="ECO:0000256" key="3">
    <source>
        <dbReference type="ARBA" id="ARBA00022806"/>
    </source>
</evidence>
<dbReference type="SMART" id="SM00487">
    <property type="entry name" value="DEXDc"/>
    <property type="match status" value="1"/>
</dbReference>
<dbReference type="CDD" id="cd18787">
    <property type="entry name" value="SF2_C_DEAD"/>
    <property type="match status" value="1"/>
</dbReference>
<feature type="compositionally biased region" description="Basic and acidic residues" evidence="8">
    <location>
        <begin position="218"/>
        <end position="235"/>
    </location>
</feature>
<feature type="domain" description="Helicase ATP-binding" evidence="9">
    <location>
        <begin position="452"/>
        <end position="635"/>
    </location>
</feature>
<evidence type="ECO:0000256" key="4">
    <source>
        <dbReference type="ARBA" id="ARBA00022840"/>
    </source>
</evidence>
<dbReference type="GO" id="GO:0005524">
    <property type="term" value="F:ATP binding"/>
    <property type="evidence" value="ECO:0007669"/>
    <property type="project" value="UniProtKB-UniRule"/>
</dbReference>
<dbReference type="EMBL" id="JBBNAE010000002">
    <property type="protein sequence ID" value="KAK9145405.1"/>
    <property type="molecule type" value="Genomic_DNA"/>
</dbReference>
<evidence type="ECO:0000256" key="2">
    <source>
        <dbReference type="ARBA" id="ARBA00022801"/>
    </source>
</evidence>
<dbReference type="PROSITE" id="PS51194">
    <property type="entry name" value="HELICASE_CTER"/>
    <property type="match status" value="1"/>
</dbReference>
<evidence type="ECO:0000313" key="13">
    <source>
        <dbReference type="Proteomes" id="UP001417504"/>
    </source>
</evidence>
<sequence length="898" mass="99874">MLGEILSVRFLNCSIPTRGITAMRNGAGATIPPNHPGISVFQSIFPHKLKYFTPSRGFGAPVLRSDGFGVRRFSSGSFRARNGGGRNSEYSGVRRGGGARNSEYSGVRRGGEERNSEFSGVRRGREDRNLELSRVRRGGEERNSEFSRVRRGGEERNSEASRVRRGGQERNSEFSEVRRGGQAKSLIEDEDEISDWISGLKTDKIRVRLTSDDDDEVRGDMDREKGRGRERDSGFARKNQKDRRDEFSGSKRRLRESDSDDFSVSNRRGPQGAGGSFAKNSRFSSSRPVSKRQFVSETEDDGDDDIVLSPRRREHGPRGALSSTSKTGKRDSELGYERSVGTKSSKKKGFLSSDIEENVDDDEEDSFSGFGDLLDETDNEEDELEDLGSGRSVKEADVEKDRAAMRPKTSAGESDSYLSQTRFDQCTVSPLSLKGIKDAGYEKMTLVQEATLPVILKGKDVLAKAKTGTGKTVAFLLPAIEVVVKSPPVDRDSKRPPIVVLVICPTRELACQAAAEADKLLKYHPSLGVQVVIGGVRLALEQKRMQANPCQILVATPGRLRDHIENTAGFATRLMGVKMLVLDEADHLLDMGFRKEIERIIAAVPKQRQTLLFSATVPEEVRQICHIALKRDHEFINTVVEGSEETHSQHTDMMTTIMVRQTQLVAPLDKHFSLLYVLLKEHISDDVDYKVLVFCTTAMVTRLVAGLLSELNLNVREIHSRKPQSYRTRVSDEFRKSKGLILVTSDVSARGVDYPDVTMVIQIGLPADREQYIHRLGRTGRKGKEGQGILLLAPWEEFFLSSVSDLPISKASVPSVDPEIKKKVERALSQVEMKNKEAAYQAWLGYYNSNKTIGKDKYRLVELANDFSQSMGLANPPAIPKLVLGKMGLRNVPGLRSK</sequence>
<dbReference type="SUPFAM" id="SSF52540">
    <property type="entry name" value="P-loop containing nucleoside triphosphate hydrolases"/>
    <property type="match status" value="1"/>
</dbReference>
<dbReference type="Pfam" id="PF00271">
    <property type="entry name" value="Helicase_C"/>
    <property type="match status" value="1"/>
</dbReference>
<evidence type="ECO:0000256" key="7">
    <source>
        <dbReference type="RuleBase" id="RU365068"/>
    </source>
</evidence>
<dbReference type="CDD" id="cd17964">
    <property type="entry name" value="DEADc_MSS116"/>
    <property type="match status" value="1"/>
</dbReference>
<dbReference type="PANTHER" id="PTHR24031">
    <property type="entry name" value="RNA HELICASE"/>
    <property type="match status" value="1"/>
</dbReference>
<evidence type="ECO:0000256" key="5">
    <source>
        <dbReference type="ARBA" id="ARBA00022884"/>
    </source>
</evidence>
<feature type="region of interest" description="Disordered" evidence="8">
    <location>
        <begin position="211"/>
        <end position="417"/>
    </location>
</feature>
<comment type="function">
    <text evidence="7">RNA helicase.</text>
</comment>
<feature type="compositionally biased region" description="Acidic residues" evidence="8">
    <location>
        <begin position="354"/>
        <end position="366"/>
    </location>
</feature>
<keyword evidence="1 7" id="KW-0547">Nucleotide-binding</keyword>
<dbReference type="GO" id="GO:0016787">
    <property type="term" value="F:hydrolase activity"/>
    <property type="evidence" value="ECO:0007669"/>
    <property type="project" value="UniProtKB-KW"/>
</dbReference>
<comment type="catalytic activity">
    <reaction evidence="7">
        <text>ATP + H2O = ADP + phosphate + H(+)</text>
        <dbReference type="Rhea" id="RHEA:13065"/>
        <dbReference type="ChEBI" id="CHEBI:15377"/>
        <dbReference type="ChEBI" id="CHEBI:15378"/>
        <dbReference type="ChEBI" id="CHEBI:30616"/>
        <dbReference type="ChEBI" id="CHEBI:43474"/>
        <dbReference type="ChEBI" id="CHEBI:456216"/>
        <dbReference type="EC" id="3.6.4.13"/>
    </reaction>
</comment>
<dbReference type="PROSITE" id="PS51192">
    <property type="entry name" value="HELICASE_ATP_BIND_1"/>
    <property type="match status" value="1"/>
</dbReference>
<feature type="compositionally biased region" description="Basic and acidic residues" evidence="8">
    <location>
        <begin position="392"/>
        <end position="404"/>
    </location>
</feature>
<dbReference type="Pfam" id="PF00270">
    <property type="entry name" value="DEAD"/>
    <property type="match status" value="1"/>
</dbReference>
<dbReference type="InterPro" id="IPR014001">
    <property type="entry name" value="Helicase_ATP-bd"/>
</dbReference>
<evidence type="ECO:0000259" key="9">
    <source>
        <dbReference type="PROSITE" id="PS51192"/>
    </source>
</evidence>
<protein>
    <recommendedName>
        <fullName evidence="7">ATP-dependent RNA helicase</fullName>
        <ecNumber evidence="7">3.6.4.13</ecNumber>
    </recommendedName>
</protein>
<feature type="compositionally biased region" description="Polar residues" evidence="8">
    <location>
        <begin position="278"/>
        <end position="296"/>
    </location>
</feature>
<proteinExistence type="inferred from homology"/>
<dbReference type="InterPro" id="IPR001650">
    <property type="entry name" value="Helicase_C-like"/>
</dbReference>
<comment type="caution">
    <text evidence="12">The sequence shown here is derived from an EMBL/GenBank/DDBJ whole genome shotgun (WGS) entry which is preliminary data.</text>
</comment>